<dbReference type="InterPro" id="IPR012368">
    <property type="entry name" value="OxRdtase_Mopterin-bd_su_IorB"/>
</dbReference>
<evidence type="ECO:0000259" key="1">
    <source>
        <dbReference type="SMART" id="SM01008"/>
    </source>
</evidence>
<dbReference type="InterPro" id="IPR037165">
    <property type="entry name" value="AldOxase/xan_DH_Mopterin-bd_sf"/>
</dbReference>
<dbReference type="GO" id="GO:0016491">
    <property type="term" value="F:oxidoreductase activity"/>
    <property type="evidence" value="ECO:0007669"/>
    <property type="project" value="InterPro"/>
</dbReference>
<dbReference type="PANTHER" id="PTHR47495">
    <property type="entry name" value="ALDEHYDE DEHYDROGENASE"/>
    <property type="match status" value="1"/>
</dbReference>
<comment type="caution">
    <text evidence="2">The sequence shown here is derived from an EMBL/GenBank/DDBJ whole genome shotgun (WGS) entry which is preliminary data.</text>
</comment>
<dbReference type="InterPro" id="IPR000674">
    <property type="entry name" value="Ald_Oxase/Xan_DH_a/b"/>
</dbReference>
<dbReference type="SMART" id="SM01008">
    <property type="entry name" value="Ald_Xan_dh_C"/>
    <property type="match status" value="1"/>
</dbReference>
<dbReference type="Gene3D" id="3.90.1170.50">
    <property type="entry name" value="Aldehyde oxidase/xanthine dehydrogenase, a/b hammerhead"/>
    <property type="match status" value="1"/>
</dbReference>
<evidence type="ECO:0000313" key="2">
    <source>
        <dbReference type="EMBL" id="RDJ27934.1"/>
    </source>
</evidence>
<dbReference type="SUPFAM" id="SSF56003">
    <property type="entry name" value="Molybdenum cofactor-binding domain"/>
    <property type="match status" value="2"/>
</dbReference>
<evidence type="ECO:0000313" key="3">
    <source>
        <dbReference type="Proteomes" id="UP000255207"/>
    </source>
</evidence>
<protein>
    <submittedName>
        <fullName evidence="2">Xanthine dehydrogenase family protein molybdopterin-binding subunit</fullName>
    </submittedName>
</protein>
<dbReference type="InterPro" id="IPR006311">
    <property type="entry name" value="TAT_signal"/>
</dbReference>
<name>A0A370L9C9_9HYPH</name>
<dbReference type="InterPro" id="IPR046867">
    <property type="entry name" value="AldOxase/xan_DH_MoCoBD2"/>
</dbReference>
<dbReference type="InterPro" id="IPR052516">
    <property type="entry name" value="N-heterocyclic_Hydroxylase"/>
</dbReference>
<gene>
    <name evidence="2" type="ORF">DWE98_04835</name>
</gene>
<dbReference type="InterPro" id="IPR036856">
    <property type="entry name" value="Ald_Oxase/Xan_DH_a/b_sf"/>
</dbReference>
<sequence>MGIVDRSSTQAMPADVVNVSRRRFMQAAGGLALGVYSGIGAAKLALADEAVPFAPNAFVRIDPQGIVTVIAKHLEMGQGIYTGLPTLLADELDADWDKVRVEGAPANTALYANSLIGFQATGGSTGIANSFEQMRKAGAVAKAMLVRAAAERWRVPAAEILVSKGVVSHPGSGRSAGFGELARAAARLPVPSEVVLKKPEQFTLIGNPRTRRTDSRGKTDGSAVYTQDMKLPGMLVAASAHPTRYGVTVKSVDAAAALAIAGVVGVVQFPASPRGQPGVAVLARNTWAAFQGRDALKIVWDESAAFRSSSADILTAYREAAGKPDAVWTQEGDVAAALASAETVIEADYYVPYLAHAAMEPMNCLVRLSADGCEIWNGEQWQTEDQKAVAQRLGLPIERVTIHQLYAGGSFGRRANPTADYLLEAVSIAQAARESGIDAPVKLVWSREDDMRGGNYRPAYLHRVRLGLDGAGELIAWHQRVVGQSIVKGIVFEAALVKDGVDLISVEGCADPYEIPNLKVELHTPTVTENPITVQWWRSVGHSHTGFATECAIDEAASASGQDPLVFRRKLLAKHPRHRGVLELAAEKAGWNQPLPAGAAGERRGRGIAVHQSFNTPVAQVVEVTVRADGTFKVDRVVCAVDCGIVVNPDIVRAQMEGGIGFGLGTTLHGAITFKDGETEQGNFDSFKVLRINEMPRVEVHIMPSAEPPTGVGEPSVPPVAPAVANALFAATGRRVRSLPLDGADFKIGT</sequence>
<organism evidence="2 3">
    <name type="scientific">Bosea caraganae</name>
    <dbReference type="NCBI Taxonomy" id="2763117"/>
    <lineage>
        <taxon>Bacteria</taxon>
        <taxon>Pseudomonadati</taxon>
        <taxon>Pseudomonadota</taxon>
        <taxon>Alphaproteobacteria</taxon>
        <taxon>Hyphomicrobiales</taxon>
        <taxon>Boseaceae</taxon>
        <taxon>Bosea</taxon>
    </lineage>
</organism>
<dbReference type="AlphaFoldDB" id="A0A370L9C9"/>
<dbReference type="SUPFAM" id="SSF54665">
    <property type="entry name" value="CO dehydrogenase molybdoprotein N-domain-like"/>
    <property type="match status" value="1"/>
</dbReference>
<dbReference type="PROSITE" id="PS51318">
    <property type="entry name" value="TAT"/>
    <property type="match status" value="1"/>
</dbReference>
<feature type="domain" description="Aldehyde oxidase/xanthine dehydrogenase a/b hammerhead" evidence="1">
    <location>
        <begin position="220"/>
        <end position="304"/>
    </location>
</feature>
<dbReference type="Pfam" id="PF02738">
    <property type="entry name" value="MoCoBD_1"/>
    <property type="match status" value="1"/>
</dbReference>
<dbReference type="RefSeq" id="WP_114828059.1">
    <property type="nucleotide sequence ID" value="NZ_QQTO01000037.1"/>
</dbReference>
<proteinExistence type="predicted"/>
<dbReference type="OrthoDB" id="9767994at2"/>
<dbReference type="Pfam" id="PF20256">
    <property type="entry name" value="MoCoBD_2"/>
    <property type="match status" value="2"/>
</dbReference>
<dbReference type="PIRSF" id="PIRSF036389">
    <property type="entry name" value="IOR_B"/>
    <property type="match status" value="1"/>
</dbReference>
<dbReference type="Proteomes" id="UP000255207">
    <property type="component" value="Unassembled WGS sequence"/>
</dbReference>
<dbReference type="EMBL" id="QQTP01000002">
    <property type="protein sequence ID" value="RDJ27934.1"/>
    <property type="molecule type" value="Genomic_DNA"/>
</dbReference>
<dbReference type="InterPro" id="IPR008274">
    <property type="entry name" value="AldOxase/xan_DH_MoCoBD1"/>
</dbReference>
<keyword evidence="3" id="KW-1185">Reference proteome</keyword>
<dbReference type="PANTHER" id="PTHR47495:SF2">
    <property type="entry name" value="ALDEHYDE DEHYDROGENASE"/>
    <property type="match status" value="1"/>
</dbReference>
<accession>A0A370L9C9</accession>
<dbReference type="Gene3D" id="3.30.365.10">
    <property type="entry name" value="Aldehyde oxidase/xanthine dehydrogenase, molybdopterin binding domain"/>
    <property type="match status" value="4"/>
</dbReference>
<reference evidence="3" key="1">
    <citation type="submission" date="2018-07" db="EMBL/GenBank/DDBJ databases">
        <authorList>
            <person name="Safronova V.I."/>
            <person name="Chirak E.R."/>
            <person name="Sazanova A.L."/>
        </authorList>
    </citation>
    <scope>NUCLEOTIDE SEQUENCE [LARGE SCALE GENOMIC DNA]</scope>
    <source>
        <strain evidence="3">RCAM04685</strain>
    </source>
</reference>